<dbReference type="InterPro" id="IPR007603">
    <property type="entry name" value="Choline_transptr-like"/>
</dbReference>
<feature type="transmembrane region" description="Helical" evidence="7">
    <location>
        <begin position="202"/>
        <end position="225"/>
    </location>
</feature>
<feature type="transmembrane region" description="Helical" evidence="7">
    <location>
        <begin position="310"/>
        <end position="330"/>
    </location>
</feature>
<feature type="transmembrane region" description="Helical" evidence="7">
    <location>
        <begin position="77"/>
        <end position="96"/>
    </location>
</feature>
<feature type="compositionally biased region" description="Low complexity" evidence="8">
    <location>
        <begin position="41"/>
        <end position="51"/>
    </location>
</feature>
<dbReference type="AlphaFoldDB" id="A0A9P1C5R7"/>
<accession>A0A9P1C5R7</accession>
<dbReference type="EMBL" id="CAMXCT030001002">
    <property type="protein sequence ID" value="CAL4772926.1"/>
    <property type="molecule type" value="Genomic_DNA"/>
</dbReference>
<feature type="transmembrane region" description="Helical" evidence="7">
    <location>
        <begin position="237"/>
        <end position="258"/>
    </location>
</feature>
<dbReference type="OrthoDB" id="413706at2759"/>
<evidence type="ECO:0000256" key="3">
    <source>
        <dbReference type="ARBA" id="ARBA00022692"/>
    </source>
</evidence>
<keyword evidence="5 7" id="KW-0472">Membrane</keyword>
<name>A0A9P1C5R7_9DINO</name>
<comment type="similarity">
    <text evidence="2 7">Belongs to the CTL (choline transporter-like) family.</text>
</comment>
<organism evidence="9">
    <name type="scientific">Cladocopium goreaui</name>
    <dbReference type="NCBI Taxonomy" id="2562237"/>
    <lineage>
        <taxon>Eukaryota</taxon>
        <taxon>Sar</taxon>
        <taxon>Alveolata</taxon>
        <taxon>Dinophyceae</taxon>
        <taxon>Suessiales</taxon>
        <taxon>Symbiodiniaceae</taxon>
        <taxon>Cladocopium</taxon>
    </lineage>
</organism>
<evidence type="ECO:0000256" key="8">
    <source>
        <dbReference type="SAM" id="MobiDB-lite"/>
    </source>
</evidence>
<dbReference type="PANTHER" id="PTHR12385">
    <property type="entry name" value="CHOLINE TRANSPORTER-LIKE (SLC FAMILY 44)"/>
    <property type="match status" value="1"/>
</dbReference>
<feature type="transmembrane region" description="Helical" evidence="7">
    <location>
        <begin position="265"/>
        <end position="281"/>
    </location>
</feature>
<reference evidence="10 11" key="2">
    <citation type="submission" date="2024-05" db="EMBL/GenBank/DDBJ databases">
        <authorList>
            <person name="Chen Y."/>
            <person name="Shah S."/>
            <person name="Dougan E. K."/>
            <person name="Thang M."/>
            <person name="Chan C."/>
        </authorList>
    </citation>
    <scope>NUCLEOTIDE SEQUENCE [LARGE SCALE GENOMIC DNA]</scope>
</reference>
<gene>
    <name evidence="9" type="ORF">C1SCF055_LOCUS13041</name>
</gene>
<sequence>METLNGWFELICMGGAEPESESDTFIRAGTARTAATPFDLSSASSTGSSGSDIEDTAPGDFPAPQEVVRECTDPVCFVLWLLAICAVVTVILFGTYKPERHDFMRLTNARGVQCGVYDQSGKDFWYLCGADMLNDTFLPTCVSACSMDHSKNHCSTQWKLLEVSTYEAHQVGPLCWPTDETLAAHLRFVLQARGFRSIDMFLSVYFAWPPLAIAALCAITFSHMWTRILRDHAHCLAWLGIYILVTLPLLCLAFRWLWYGQVDRLTAIGSIFAAASFALLACRTEKHLDRATSCLHCACHCVTDIPILEIGAAITTMMKLALLLASIYLVRFVPTTLHFEIRTGKLDFLFYESTAEKIADISAAVLYCIFVLWSWNVINAFWELIIVALTVLWYVDRKDNLEPPGIFRCMEVLGVLLRFHSGSIALAAILIGFLRPFRFVLGTLTAVTRMPQNPFSFMQMSCCPCIVDCYAMFLDQFSANAFVDVVLHGSPLWPAMQNADVVMERCQTTANSLNGTTFIFQVICLALTW</sequence>
<comment type="subcellular location">
    <subcellularLocation>
        <location evidence="7">Cell membrane</location>
        <topology evidence="7">Multi-pass membrane protein</topology>
    </subcellularLocation>
    <subcellularLocation>
        <location evidence="1">Membrane</location>
        <topology evidence="1">Multi-pass membrane protein</topology>
    </subcellularLocation>
</comment>
<evidence type="ECO:0000256" key="6">
    <source>
        <dbReference type="ARBA" id="ARBA00023180"/>
    </source>
</evidence>
<keyword evidence="6" id="KW-0325">Glycoprotein</keyword>
<evidence type="ECO:0000256" key="7">
    <source>
        <dbReference type="RuleBase" id="RU368066"/>
    </source>
</evidence>
<evidence type="ECO:0000256" key="1">
    <source>
        <dbReference type="ARBA" id="ARBA00004141"/>
    </source>
</evidence>
<dbReference type="PANTHER" id="PTHR12385:SF14">
    <property type="entry name" value="CHOLINE TRANSPORTER-LIKE 2"/>
    <property type="match status" value="1"/>
</dbReference>
<dbReference type="GO" id="GO:0005886">
    <property type="term" value="C:plasma membrane"/>
    <property type="evidence" value="ECO:0007669"/>
    <property type="project" value="UniProtKB-SubCell"/>
</dbReference>
<evidence type="ECO:0000256" key="4">
    <source>
        <dbReference type="ARBA" id="ARBA00022989"/>
    </source>
</evidence>
<dbReference type="Pfam" id="PF04515">
    <property type="entry name" value="Choline_transpo"/>
    <property type="match status" value="1"/>
</dbReference>
<reference evidence="9" key="1">
    <citation type="submission" date="2022-10" db="EMBL/GenBank/DDBJ databases">
        <authorList>
            <person name="Chen Y."/>
            <person name="Dougan E. K."/>
            <person name="Chan C."/>
            <person name="Rhodes N."/>
            <person name="Thang M."/>
        </authorList>
    </citation>
    <scope>NUCLEOTIDE SEQUENCE</scope>
</reference>
<dbReference type="EMBL" id="CAMXCT020001002">
    <property type="protein sequence ID" value="CAL1138989.1"/>
    <property type="molecule type" value="Genomic_DNA"/>
</dbReference>
<comment type="caution">
    <text evidence="9">The sequence shown here is derived from an EMBL/GenBank/DDBJ whole genome shotgun (WGS) entry which is preliminary data.</text>
</comment>
<evidence type="ECO:0000313" key="9">
    <source>
        <dbReference type="EMBL" id="CAI3985614.1"/>
    </source>
</evidence>
<evidence type="ECO:0000313" key="11">
    <source>
        <dbReference type="Proteomes" id="UP001152797"/>
    </source>
</evidence>
<feature type="transmembrane region" description="Helical" evidence="7">
    <location>
        <begin position="415"/>
        <end position="434"/>
    </location>
</feature>
<dbReference type="EMBL" id="CAMXCT010001002">
    <property type="protein sequence ID" value="CAI3985614.1"/>
    <property type="molecule type" value="Genomic_DNA"/>
</dbReference>
<proteinExistence type="inferred from homology"/>
<dbReference type="GO" id="GO:0022857">
    <property type="term" value="F:transmembrane transporter activity"/>
    <property type="evidence" value="ECO:0007669"/>
    <property type="project" value="UniProtKB-UniRule"/>
</dbReference>
<evidence type="ECO:0000256" key="5">
    <source>
        <dbReference type="ARBA" id="ARBA00023136"/>
    </source>
</evidence>
<keyword evidence="3 7" id="KW-0812">Transmembrane</keyword>
<evidence type="ECO:0000256" key="2">
    <source>
        <dbReference type="ARBA" id="ARBA00007168"/>
    </source>
</evidence>
<keyword evidence="4 7" id="KW-1133">Transmembrane helix</keyword>
<protein>
    <recommendedName>
        <fullName evidence="7">Choline transporter-like protein</fullName>
    </recommendedName>
</protein>
<evidence type="ECO:0000313" key="10">
    <source>
        <dbReference type="EMBL" id="CAL4772926.1"/>
    </source>
</evidence>
<comment type="function">
    <text evidence="7">Choline transporter.</text>
</comment>
<keyword evidence="11" id="KW-1185">Reference proteome</keyword>
<feature type="region of interest" description="Disordered" evidence="8">
    <location>
        <begin position="38"/>
        <end position="59"/>
    </location>
</feature>
<feature type="transmembrane region" description="Helical" evidence="7">
    <location>
        <begin position="364"/>
        <end position="395"/>
    </location>
</feature>
<dbReference type="Proteomes" id="UP001152797">
    <property type="component" value="Unassembled WGS sequence"/>
</dbReference>